<comment type="caution">
    <text evidence="1">The sequence shown here is derived from an EMBL/GenBank/DDBJ whole genome shotgun (WGS) entry which is preliminary data.</text>
</comment>
<sequence length="160" mass="18638">LQHSKATTTPLRVGIKVAADAGSVLPNPEQYRRLVERLLYFGFSRPDISHASQQLSQFMQVPCQQHWDVALHVLKYLKGTTNKGLFFPSRKPLELKAYGNVDWADCLDTMRSLTRYCVFLGYHGRQKNRIQFQGRRQRQNIEAWLPQLASYFGYIIFFKI</sequence>
<evidence type="ECO:0000313" key="1">
    <source>
        <dbReference type="EMBL" id="KAL0289888.1"/>
    </source>
</evidence>
<dbReference type="EMBL" id="JACGWK010001379">
    <property type="protein sequence ID" value="KAL0289888.1"/>
    <property type="molecule type" value="Genomic_DNA"/>
</dbReference>
<dbReference type="PANTHER" id="PTHR11439">
    <property type="entry name" value="GAG-POL-RELATED RETROTRANSPOSON"/>
    <property type="match status" value="1"/>
</dbReference>
<reference evidence="1" key="2">
    <citation type="journal article" date="2024" name="Plant">
        <title>Genomic evolution and insights into agronomic trait innovations of Sesamum species.</title>
        <authorList>
            <person name="Miao H."/>
            <person name="Wang L."/>
            <person name="Qu L."/>
            <person name="Liu H."/>
            <person name="Sun Y."/>
            <person name="Le M."/>
            <person name="Wang Q."/>
            <person name="Wei S."/>
            <person name="Zheng Y."/>
            <person name="Lin W."/>
            <person name="Duan Y."/>
            <person name="Cao H."/>
            <person name="Xiong S."/>
            <person name="Wang X."/>
            <person name="Wei L."/>
            <person name="Li C."/>
            <person name="Ma Q."/>
            <person name="Ju M."/>
            <person name="Zhao R."/>
            <person name="Li G."/>
            <person name="Mu C."/>
            <person name="Tian Q."/>
            <person name="Mei H."/>
            <person name="Zhang T."/>
            <person name="Gao T."/>
            <person name="Zhang H."/>
        </authorList>
    </citation>
    <scope>NUCLEOTIDE SEQUENCE</scope>
    <source>
        <strain evidence="1">G01</strain>
    </source>
</reference>
<feature type="non-terminal residue" evidence="1">
    <location>
        <position position="1"/>
    </location>
</feature>
<name>A0AAW2J6P8_9LAMI</name>
<reference evidence="1" key="1">
    <citation type="submission" date="2020-06" db="EMBL/GenBank/DDBJ databases">
        <authorList>
            <person name="Li T."/>
            <person name="Hu X."/>
            <person name="Zhang T."/>
            <person name="Song X."/>
            <person name="Zhang H."/>
            <person name="Dai N."/>
            <person name="Sheng W."/>
            <person name="Hou X."/>
            <person name="Wei L."/>
        </authorList>
    </citation>
    <scope>NUCLEOTIDE SEQUENCE</scope>
    <source>
        <strain evidence="1">G01</strain>
        <tissue evidence="1">Leaf</tissue>
    </source>
</reference>
<dbReference type="PANTHER" id="PTHR11439:SF465">
    <property type="entry name" value="REVERSE TRANSCRIPTASE TY1_COPIA-TYPE DOMAIN-CONTAINING PROTEIN"/>
    <property type="match status" value="1"/>
</dbReference>
<proteinExistence type="predicted"/>
<protein>
    <recommendedName>
        <fullName evidence="2">Mitochondrial protein</fullName>
    </recommendedName>
</protein>
<organism evidence="1">
    <name type="scientific">Sesamum angustifolium</name>
    <dbReference type="NCBI Taxonomy" id="2727405"/>
    <lineage>
        <taxon>Eukaryota</taxon>
        <taxon>Viridiplantae</taxon>
        <taxon>Streptophyta</taxon>
        <taxon>Embryophyta</taxon>
        <taxon>Tracheophyta</taxon>
        <taxon>Spermatophyta</taxon>
        <taxon>Magnoliopsida</taxon>
        <taxon>eudicotyledons</taxon>
        <taxon>Gunneridae</taxon>
        <taxon>Pentapetalae</taxon>
        <taxon>asterids</taxon>
        <taxon>lamiids</taxon>
        <taxon>Lamiales</taxon>
        <taxon>Pedaliaceae</taxon>
        <taxon>Sesamum</taxon>
    </lineage>
</organism>
<evidence type="ECO:0008006" key="2">
    <source>
        <dbReference type="Google" id="ProtNLM"/>
    </source>
</evidence>
<accession>A0AAW2J6P8</accession>
<gene>
    <name evidence="1" type="ORF">Sangu_2597700</name>
</gene>
<dbReference type="AlphaFoldDB" id="A0AAW2J6P8"/>